<gene>
    <name evidence="2" type="ORF">CAUJ_LOCUS15325</name>
</gene>
<accession>A0A8S1HSA5</accession>
<dbReference type="GO" id="GO:0016538">
    <property type="term" value="F:cyclin-dependent protein serine/threonine kinase regulator activity"/>
    <property type="evidence" value="ECO:0007669"/>
    <property type="project" value="InterPro"/>
</dbReference>
<organism evidence="2 3">
    <name type="scientific">Caenorhabditis auriculariae</name>
    <dbReference type="NCBI Taxonomy" id="2777116"/>
    <lineage>
        <taxon>Eukaryota</taxon>
        <taxon>Metazoa</taxon>
        <taxon>Ecdysozoa</taxon>
        <taxon>Nematoda</taxon>
        <taxon>Chromadorea</taxon>
        <taxon>Rhabditida</taxon>
        <taxon>Rhabditina</taxon>
        <taxon>Rhabditomorpha</taxon>
        <taxon>Rhabditoidea</taxon>
        <taxon>Rhabditidae</taxon>
        <taxon>Peloderinae</taxon>
        <taxon>Caenorhabditis</taxon>
    </lineage>
</organism>
<keyword evidence="3" id="KW-1185">Reference proteome</keyword>
<proteinExistence type="predicted"/>
<comment type="caution">
    <text evidence="2">The sequence shown here is derived from an EMBL/GenBank/DDBJ whole genome shotgun (WGS) entry which is preliminary data.</text>
</comment>
<dbReference type="SUPFAM" id="SSF47954">
    <property type="entry name" value="Cyclin-like"/>
    <property type="match status" value="1"/>
</dbReference>
<dbReference type="EMBL" id="CAJGYM010000174">
    <property type="protein sequence ID" value="CAD6199422.1"/>
    <property type="molecule type" value="Genomic_DNA"/>
</dbReference>
<dbReference type="Gene3D" id="1.10.472.10">
    <property type="entry name" value="Cyclin-like"/>
    <property type="match status" value="1"/>
</dbReference>
<protein>
    <recommendedName>
        <fullName evidence="4">Cyclin-related protein FAM58A</fullName>
    </recommendedName>
</protein>
<sequence>MTEIPKATFRNLAVLLIRAGIRLRARNRTVCSAIMMVNRLSKTDLINDVCNYTLATACLTVAVKQMEENHIGIRDVINSVHRVLHPDEKMMEIGEQFWGIRYGIARMEFIVLRFLSFDIQFEDPFVPLALYLDALRSWLPREFQEKQVIESCNAVMRDCFTFPRLFEERKVHEIAIAVLCFVLRGKDIELPRTSKPWFQKLYKSSLSSRRVRKLEKVIATEVYGLQLEESPEKIKSN</sequence>
<dbReference type="InterPro" id="IPR036915">
    <property type="entry name" value="Cyclin-like_sf"/>
</dbReference>
<dbReference type="InterPro" id="IPR043198">
    <property type="entry name" value="Cyclin/Ssn8"/>
</dbReference>
<dbReference type="AlphaFoldDB" id="A0A8S1HSA5"/>
<reference evidence="2" key="1">
    <citation type="submission" date="2020-10" db="EMBL/GenBank/DDBJ databases">
        <authorList>
            <person name="Kikuchi T."/>
        </authorList>
    </citation>
    <scope>NUCLEOTIDE SEQUENCE</scope>
    <source>
        <strain evidence="2">NKZ352</strain>
    </source>
</reference>
<dbReference type="OrthoDB" id="79090at2759"/>
<dbReference type="GO" id="GO:0006357">
    <property type="term" value="P:regulation of transcription by RNA polymerase II"/>
    <property type="evidence" value="ECO:0007669"/>
    <property type="project" value="InterPro"/>
</dbReference>
<evidence type="ECO:0000256" key="1">
    <source>
        <dbReference type="ARBA" id="ARBA00023127"/>
    </source>
</evidence>
<evidence type="ECO:0000313" key="3">
    <source>
        <dbReference type="Proteomes" id="UP000835052"/>
    </source>
</evidence>
<dbReference type="Proteomes" id="UP000835052">
    <property type="component" value="Unassembled WGS sequence"/>
</dbReference>
<dbReference type="PANTHER" id="PTHR10026">
    <property type="entry name" value="CYCLIN"/>
    <property type="match status" value="1"/>
</dbReference>
<evidence type="ECO:0008006" key="4">
    <source>
        <dbReference type="Google" id="ProtNLM"/>
    </source>
</evidence>
<name>A0A8S1HSA5_9PELO</name>
<keyword evidence="1" id="KW-0195">Cyclin</keyword>
<evidence type="ECO:0000313" key="2">
    <source>
        <dbReference type="EMBL" id="CAD6199422.1"/>
    </source>
</evidence>